<evidence type="ECO:0000313" key="2">
    <source>
        <dbReference type="EMBL" id="PRX57307.1"/>
    </source>
</evidence>
<dbReference type="RefSeq" id="WP_106144206.1">
    <property type="nucleotide sequence ID" value="NZ_PVYX01000001.1"/>
</dbReference>
<organism evidence="2 3">
    <name type="scientific">Flagellimonas meridianipacifica</name>
    <dbReference type="NCBI Taxonomy" id="1080225"/>
    <lineage>
        <taxon>Bacteria</taxon>
        <taxon>Pseudomonadati</taxon>
        <taxon>Bacteroidota</taxon>
        <taxon>Flavobacteriia</taxon>
        <taxon>Flavobacteriales</taxon>
        <taxon>Flavobacteriaceae</taxon>
        <taxon>Flagellimonas</taxon>
    </lineage>
</organism>
<reference evidence="2 3" key="1">
    <citation type="submission" date="2018-03" db="EMBL/GenBank/DDBJ databases">
        <title>Genomic Encyclopedia of Archaeal and Bacterial Type Strains, Phase II (KMG-II): from individual species to whole genera.</title>
        <authorList>
            <person name="Goeker M."/>
        </authorList>
    </citation>
    <scope>NUCLEOTIDE SEQUENCE [LARGE SCALE GENOMIC DNA]</scope>
    <source>
        <strain evidence="2 3">DSM 25027</strain>
    </source>
</reference>
<evidence type="ECO:0000256" key="1">
    <source>
        <dbReference type="SAM" id="Phobius"/>
    </source>
</evidence>
<dbReference type="Gene3D" id="2.20.110.10">
    <property type="entry name" value="Histone H3 K4-specific methyltransferase SET7/9 N-terminal domain"/>
    <property type="match status" value="1"/>
</dbReference>
<dbReference type="OrthoDB" id="671157at2"/>
<dbReference type="Proteomes" id="UP000237640">
    <property type="component" value="Unassembled WGS sequence"/>
</dbReference>
<dbReference type="Pfam" id="PF11832">
    <property type="entry name" value="DUF3352"/>
    <property type="match status" value="1"/>
</dbReference>
<keyword evidence="1" id="KW-0472">Membrane</keyword>
<dbReference type="InterPro" id="IPR021787">
    <property type="entry name" value="DUF3352"/>
</dbReference>
<dbReference type="AlphaFoldDB" id="A0A2T0MI89"/>
<name>A0A2T0MI89_9FLAO</name>
<keyword evidence="3" id="KW-1185">Reference proteome</keyword>
<keyword evidence="1" id="KW-1133">Transmembrane helix</keyword>
<dbReference type="SUPFAM" id="SSF82185">
    <property type="entry name" value="Histone H3 K4-specific methyltransferase SET7/9 N-terminal domain"/>
    <property type="match status" value="1"/>
</dbReference>
<protein>
    <submittedName>
        <fullName evidence="2">Uncharacterized protein DUF3352</fullName>
    </submittedName>
</protein>
<comment type="caution">
    <text evidence="2">The sequence shown here is derived from an EMBL/GenBank/DDBJ whole genome shotgun (WGS) entry which is preliminary data.</text>
</comment>
<sequence>MRKKIFFGLLAAMLIYVGYLVYLLVLSPKNNLQSIYLIPKDAVFVVESEKPVKSWKKIRESEAWEHLLKNDYFSELTSNIQEVDTVFNDQRRLFEFLDDRSLFISVHMISPKDYGIFYVLDLKRIAKLKLLKTYLNTLLNNNYTLSKRKYHEHEILEIYDRTSKKTMSLAFIKNQLIASYTHSLVEASIDQYEEPVLGRNLNFIEINEKVGFEDLFRVYVQYNYLDNYISAFSDRPGDWVNRVSENFLFSGFHFDLDKNNSLTANGYTNISNTNESYLEALQKSGTAKRSIPKIAPKRTALYLSYGFDSFSKFYDNFKAVQQDDPKQFEDYQTGIEKLEKFLKINIEEHFISWIGDEIALLQIESQISKGKNDMALVLKTNDSDHARTNLGFILDQIRKKTPVKFKTVSYKQYEINFLSIKGFFKILLGNRFKELDKPYFTLIDDYAVFSNNPNTIKSIINDVIEKQTLSTSKDFKAFEKRFEKKSSLFLYSNVPVLYNNMYALADGKTKSQMRKNKDFIICFPQIGLQMKPEDDVFESRIVVDYKDVAEVKESFQFQEVSNTSRDKDQISKTKEITEAVFNLRPIYPNDLTAKTFNRKYANGTIRFEVELKDGLKHGRYTEYHSNGKEKMTGRFRKDIQVGTWRYFDANGELVLKKRF</sequence>
<keyword evidence="1" id="KW-0812">Transmembrane</keyword>
<gene>
    <name evidence="2" type="ORF">CLV81_1310</name>
</gene>
<dbReference type="EMBL" id="PVYX01000001">
    <property type="protein sequence ID" value="PRX57307.1"/>
    <property type="molecule type" value="Genomic_DNA"/>
</dbReference>
<proteinExistence type="predicted"/>
<feature type="transmembrane region" description="Helical" evidence="1">
    <location>
        <begin position="5"/>
        <end position="25"/>
    </location>
</feature>
<evidence type="ECO:0000313" key="3">
    <source>
        <dbReference type="Proteomes" id="UP000237640"/>
    </source>
</evidence>
<accession>A0A2T0MI89</accession>